<keyword evidence="3 8" id="KW-0808">Transferase</keyword>
<feature type="domain" description="Methyltransferase small" evidence="7">
    <location>
        <begin position="68"/>
        <end position="165"/>
    </location>
</feature>
<dbReference type="Pfam" id="PF05175">
    <property type="entry name" value="MTS"/>
    <property type="match status" value="1"/>
</dbReference>
<keyword evidence="4" id="KW-0949">S-adenosyl-L-methionine</keyword>
<dbReference type="InterPro" id="IPR004556">
    <property type="entry name" value="HemK-like"/>
</dbReference>
<dbReference type="EMBL" id="JAASQI010000003">
    <property type="protein sequence ID" value="NIJ58036.1"/>
    <property type="molecule type" value="Genomic_DNA"/>
</dbReference>
<evidence type="ECO:0000313" key="9">
    <source>
        <dbReference type="Proteomes" id="UP001429580"/>
    </source>
</evidence>
<evidence type="ECO:0000256" key="1">
    <source>
        <dbReference type="ARBA" id="ARBA00012771"/>
    </source>
</evidence>
<dbReference type="Proteomes" id="UP001429580">
    <property type="component" value="Unassembled WGS sequence"/>
</dbReference>
<comment type="catalytic activity">
    <reaction evidence="5">
        <text>L-glutaminyl-[peptide chain release factor] + S-adenosyl-L-methionine = N(5)-methyl-L-glutaminyl-[peptide chain release factor] + S-adenosyl-L-homocysteine + H(+)</text>
        <dbReference type="Rhea" id="RHEA:42896"/>
        <dbReference type="Rhea" id="RHEA-COMP:10271"/>
        <dbReference type="Rhea" id="RHEA-COMP:10272"/>
        <dbReference type="ChEBI" id="CHEBI:15378"/>
        <dbReference type="ChEBI" id="CHEBI:30011"/>
        <dbReference type="ChEBI" id="CHEBI:57856"/>
        <dbReference type="ChEBI" id="CHEBI:59789"/>
        <dbReference type="ChEBI" id="CHEBI:61891"/>
        <dbReference type="EC" id="2.1.1.297"/>
    </reaction>
</comment>
<protein>
    <recommendedName>
        <fullName evidence="1">peptide chain release factor N(5)-glutamine methyltransferase</fullName>
        <ecNumber evidence="1">2.1.1.297</ecNumber>
    </recommendedName>
</protein>
<dbReference type="SUPFAM" id="SSF53335">
    <property type="entry name" value="S-adenosyl-L-methionine-dependent methyltransferases"/>
    <property type="match status" value="1"/>
</dbReference>
<keyword evidence="2 8" id="KW-0489">Methyltransferase</keyword>
<dbReference type="EC" id="2.1.1.297" evidence="1"/>
<dbReference type="InterPro" id="IPR007848">
    <property type="entry name" value="Small_mtfrase_dom"/>
</dbReference>
<evidence type="ECO:0000256" key="3">
    <source>
        <dbReference type="ARBA" id="ARBA00022679"/>
    </source>
</evidence>
<reference evidence="8 9" key="1">
    <citation type="submission" date="2020-03" db="EMBL/GenBank/DDBJ databases">
        <title>Genomic Encyclopedia of Type Strains, Phase IV (KMG-IV): sequencing the most valuable type-strain genomes for metagenomic binning, comparative biology and taxonomic classification.</title>
        <authorList>
            <person name="Goeker M."/>
        </authorList>
    </citation>
    <scope>NUCLEOTIDE SEQUENCE [LARGE SCALE GENOMIC DNA]</scope>
    <source>
        <strain evidence="8 9">DSM 103870</strain>
    </source>
</reference>
<organism evidence="8 9">
    <name type="scientific">Pseudochelatococcus lubricantis</name>
    <dbReference type="NCBI Taxonomy" id="1538102"/>
    <lineage>
        <taxon>Bacteria</taxon>
        <taxon>Pseudomonadati</taxon>
        <taxon>Pseudomonadota</taxon>
        <taxon>Alphaproteobacteria</taxon>
        <taxon>Hyphomicrobiales</taxon>
        <taxon>Chelatococcaceae</taxon>
        <taxon>Pseudochelatococcus</taxon>
    </lineage>
</organism>
<dbReference type="CDD" id="cd02440">
    <property type="entry name" value="AdoMet_MTases"/>
    <property type="match status" value="1"/>
</dbReference>
<dbReference type="PANTHER" id="PTHR18895">
    <property type="entry name" value="HEMK METHYLTRANSFERASE"/>
    <property type="match status" value="1"/>
</dbReference>
<evidence type="ECO:0000256" key="6">
    <source>
        <dbReference type="SAM" id="MobiDB-lite"/>
    </source>
</evidence>
<proteinExistence type="predicted"/>
<dbReference type="InterPro" id="IPR050320">
    <property type="entry name" value="N5-glutamine_MTase"/>
</dbReference>
<dbReference type="PANTHER" id="PTHR18895:SF74">
    <property type="entry name" value="MTRF1L RELEASE FACTOR GLUTAMINE METHYLTRANSFERASE"/>
    <property type="match status" value="1"/>
</dbReference>
<keyword evidence="9" id="KW-1185">Reference proteome</keyword>
<feature type="region of interest" description="Disordered" evidence="6">
    <location>
        <begin position="1"/>
        <end position="31"/>
    </location>
</feature>
<evidence type="ECO:0000259" key="7">
    <source>
        <dbReference type="Pfam" id="PF05175"/>
    </source>
</evidence>
<evidence type="ECO:0000256" key="2">
    <source>
        <dbReference type="ARBA" id="ARBA00022603"/>
    </source>
</evidence>
<gene>
    <name evidence="8" type="ORF">FHS82_001872</name>
</gene>
<dbReference type="Gene3D" id="3.40.50.150">
    <property type="entry name" value="Vaccinia Virus protein VP39"/>
    <property type="match status" value="1"/>
</dbReference>
<dbReference type="NCBIfam" id="TIGR00536">
    <property type="entry name" value="hemK_fam"/>
    <property type="match status" value="1"/>
</dbReference>
<sequence length="253" mass="26912">MSMLSGHDGVRAGSGPSAAWRDRKAPPPEGPCADADAVFMDVALEVGPGVVTPRLETELLVQEALTRMEAEPGIRTVLDLCCGCGAIALALATRNADIRIRASDLLEAAAAVTRRNVLRHGLGDRVTVSCGDLFSAFDGQGLEGRVDLIVANPPYISTGRLDSEKAQLLEQEPREAFDGGPYGLAIHQRLIREAPDFLVPGGWLLFEFGHGQERQVAALIARRRGFEPAVFACDQNGAPRVAAARWRGGHAAG</sequence>
<dbReference type="InterPro" id="IPR002052">
    <property type="entry name" value="DNA_methylase_N6_adenine_CS"/>
</dbReference>
<dbReference type="PROSITE" id="PS00092">
    <property type="entry name" value="N6_MTASE"/>
    <property type="match status" value="1"/>
</dbReference>
<evidence type="ECO:0000313" key="8">
    <source>
        <dbReference type="EMBL" id="NIJ58036.1"/>
    </source>
</evidence>
<dbReference type="RefSeq" id="WP_246225210.1">
    <property type="nucleotide sequence ID" value="NZ_JAASQI010000003.1"/>
</dbReference>
<evidence type="ECO:0000256" key="4">
    <source>
        <dbReference type="ARBA" id="ARBA00022691"/>
    </source>
</evidence>
<accession>A0ABX0UYN2</accession>
<comment type="caution">
    <text evidence="8">The sequence shown here is derived from an EMBL/GenBank/DDBJ whole genome shotgun (WGS) entry which is preliminary data.</text>
</comment>
<dbReference type="GO" id="GO:0102559">
    <property type="term" value="F:peptide chain release factor N(5)-glutamine methyltransferase activity"/>
    <property type="evidence" value="ECO:0007669"/>
    <property type="project" value="UniProtKB-EC"/>
</dbReference>
<evidence type="ECO:0000256" key="5">
    <source>
        <dbReference type="ARBA" id="ARBA00048391"/>
    </source>
</evidence>
<dbReference type="GO" id="GO:0032259">
    <property type="term" value="P:methylation"/>
    <property type="evidence" value="ECO:0007669"/>
    <property type="project" value="UniProtKB-KW"/>
</dbReference>
<name>A0ABX0UYN2_9HYPH</name>
<dbReference type="InterPro" id="IPR029063">
    <property type="entry name" value="SAM-dependent_MTases_sf"/>
</dbReference>